<keyword evidence="16 24" id="KW-0443">Lipid metabolism</keyword>
<feature type="binding site" evidence="21">
    <location>
        <position position="56"/>
    </location>
    <ligand>
        <name>substrate</name>
    </ligand>
</feature>
<evidence type="ECO:0000256" key="23">
    <source>
        <dbReference type="PIRSR" id="PIRSR600829-4"/>
    </source>
</evidence>
<keyword evidence="11 22" id="KW-0547">Nucleotide-binding</keyword>
<evidence type="ECO:0000256" key="1">
    <source>
        <dbReference type="ARBA" id="ARBA00004429"/>
    </source>
</evidence>
<feature type="transmembrane region" description="Helical" evidence="24">
    <location>
        <begin position="100"/>
        <end position="117"/>
    </location>
</feature>
<feature type="binding site" evidence="21">
    <location>
        <position position="70"/>
    </location>
    <ligand>
        <name>substrate</name>
    </ligand>
</feature>
<dbReference type="Proteomes" id="UP000077589">
    <property type="component" value="Unassembled WGS sequence"/>
</dbReference>
<dbReference type="PANTHER" id="PTHR34299">
    <property type="entry name" value="DIACYLGLYCEROL KINASE"/>
    <property type="match status" value="1"/>
</dbReference>
<dbReference type="GO" id="GO:0005886">
    <property type="term" value="C:plasma membrane"/>
    <property type="evidence" value="ECO:0007669"/>
    <property type="project" value="UniProtKB-SubCell"/>
</dbReference>
<keyword evidence="12 24" id="KW-0418">Kinase</keyword>
<evidence type="ECO:0000256" key="17">
    <source>
        <dbReference type="ARBA" id="ARBA00023136"/>
    </source>
</evidence>
<gene>
    <name evidence="25" type="ORF">A7P85_07435</name>
    <name evidence="26" type="ORF">A7P90_10660</name>
</gene>
<feature type="binding site" evidence="21">
    <location>
        <position position="10"/>
    </location>
    <ligand>
        <name>substrate</name>
    </ligand>
</feature>
<keyword evidence="17 24" id="KW-0472">Membrane</keyword>
<evidence type="ECO:0000256" key="24">
    <source>
        <dbReference type="RuleBase" id="RU363065"/>
    </source>
</evidence>
<evidence type="ECO:0000256" key="16">
    <source>
        <dbReference type="ARBA" id="ARBA00023098"/>
    </source>
</evidence>
<dbReference type="CDD" id="cd14264">
    <property type="entry name" value="DAGK_IM"/>
    <property type="match status" value="1"/>
</dbReference>
<name>A0A1A9RD46_EIKCO</name>
<evidence type="ECO:0000256" key="5">
    <source>
        <dbReference type="ARBA" id="ARBA00022475"/>
    </source>
</evidence>
<evidence type="ECO:0000256" key="18">
    <source>
        <dbReference type="ARBA" id="ARBA00023209"/>
    </source>
</evidence>
<dbReference type="STRING" id="539.A7P85_07435"/>
<feature type="binding site" evidence="21">
    <location>
        <position position="99"/>
    </location>
    <ligand>
        <name>substrate</name>
    </ligand>
</feature>
<comment type="catalytic activity">
    <reaction evidence="24">
        <text>a 1,2-diacyl-sn-glycerol + ATP = a 1,2-diacyl-sn-glycero-3-phosphate + ADP + H(+)</text>
        <dbReference type="Rhea" id="RHEA:10272"/>
        <dbReference type="ChEBI" id="CHEBI:15378"/>
        <dbReference type="ChEBI" id="CHEBI:17815"/>
        <dbReference type="ChEBI" id="CHEBI:30616"/>
        <dbReference type="ChEBI" id="CHEBI:58608"/>
        <dbReference type="ChEBI" id="CHEBI:456216"/>
        <dbReference type="EC" id="2.7.1.107"/>
    </reaction>
</comment>
<feature type="binding site" evidence="23">
    <location>
        <position position="29"/>
    </location>
    <ligand>
        <name>a divalent metal cation</name>
        <dbReference type="ChEBI" id="CHEBI:60240"/>
    </ligand>
</feature>
<keyword evidence="7 24" id="KW-0997">Cell inner membrane</keyword>
<dbReference type="AlphaFoldDB" id="A0A1A9RD46"/>
<dbReference type="EC" id="2.7.1.107" evidence="3 24"/>
<dbReference type="Proteomes" id="UP000078003">
    <property type="component" value="Unassembled WGS sequence"/>
</dbReference>
<evidence type="ECO:0000313" key="25">
    <source>
        <dbReference type="EMBL" id="OAM16048.1"/>
    </source>
</evidence>
<dbReference type="EMBL" id="LXSG01000039">
    <property type="protein sequence ID" value="OAM16700.1"/>
    <property type="molecule type" value="Genomic_DNA"/>
</dbReference>
<evidence type="ECO:0000313" key="27">
    <source>
        <dbReference type="Proteomes" id="UP000077589"/>
    </source>
</evidence>
<dbReference type="PANTHER" id="PTHR34299:SF1">
    <property type="entry name" value="DIACYLGLYCEROL KINASE"/>
    <property type="match status" value="1"/>
</dbReference>
<evidence type="ECO:0000256" key="21">
    <source>
        <dbReference type="PIRSR" id="PIRSR600829-2"/>
    </source>
</evidence>
<keyword evidence="19 24" id="KW-1208">Phospholipid metabolism</keyword>
<evidence type="ECO:0000256" key="7">
    <source>
        <dbReference type="ARBA" id="ARBA00022519"/>
    </source>
</evidence>
<evidence type="ECO:0000256" key="20">
    <source>
        <dbReference type="PIRSR" id="PIRSR600829-1"/>
    </source>
</evidence>
<sequence length="120" mass="13105">MKPGKRGLARLIAAAQYSRDGLAAAYRNEAAFRQLVWLHAVLLPLVFCFDFDTPVRMLLVGASLLSLIVELFNTAIEAVVDRISEELHPLSKIAKDAGSAAQLVALLLVGIFWLMALNTL</sequence>
<dbReference type="GO" id="GO:0006654">
    <property type="term" value="P:phosphatidic acid biosynthetic process"/>
    <property type="evidence" value="ECO:0007669"/>
    <property type="project" value="InterPro"/>
</dbReference>
<dbReference type="OrthoDB" id="9796011at2"/>
<feature type="binding site" evidence="22">
    <location>
        <begin position="95"/>
        <end position="96"/>
    </location>
    <ligand>
        <name>ATP</name>
        <dbReference type="ChEBI" id="CHEBI:30616"/>
    </ligand>
</feature>
<keyword evidence="5" id="KW-1003">Cell membrane</keyword>
<keyword evidence="14 23" id="KW-0460">Magnesium</keyword>
<feature type="binding site" evidence="22">
    <location>
        <position position="17"/>
    </location>
    <ligand>
        <name>ATP</name>
        <dbReference type="ChEBI" id="CHEBI:30616"/>
    </ligand>
</feature>
<organism evidence="25 28">
    <name type="scientific">Eikenella corrodens</name>
    <dbReference type="NCBI Taxonomy" id="539"/>
    <lineage>
        <taxon>Bacteria</taxon>
        <taxon>Pseudomonadati</taxon>
        <taxon>Pseudomonadota</taxon>
        <taxon>Betaproteobacteria</taxon>
        <taxon>Neisseriales</taxon>
        <taxon>Neisseriaceae</taxon>
        <taxon>Eikenella</taxon>
    </lineage>
</organism>
<evidence type="ECO:0000256" key="9">
    <source>
        <dbReference type="ARBA" id="ARBA00022692"/>
    </source>
</evidence>
<feature type="binding site" evidence="22">
    <location>
        <position position="29"/>
    </location>
    <ligand>
        <name>ATP</name>
        <dbReference type="ChEBI" id="CHEBI:30616"/>
    </ligand>
</feature>
<dbReference type="Pfam" id="PF01219">
    <property type="entry name" value="DAGK_prokar"/>
    <property type="match status" value="1"/>
</dbReference>
<evidence type="ECO:0000256" key="2">
    <source>
        <dbReference type="ARBA" id="ARBA00005967"/>
    </source>
</evidence>
<keyword evidence="13 22" id="KW-0067">ATP-binding</keyword>
<evidence type="ECO:0000313" key="26">
    <source>
        <dbReference type="EMBL" id="OAM16700.1"/>
    </source>
</evidence>
<evidence type="ECO:0000256" key="3">
    <source>
        <dbReference type="ARBA" id="ARBA00012133"/>
    </source>
</evidence>
<evidence type="ECO:0000256" key="22">
    <source>
        <dbReference type="PIRSR" id="PIRSR600829-3"/>
    </source>
</evidence>
<dbReference type="InterPro" id="IPR036945">
    <property type="entry name" value="DAGK_sf"/>
</dbReference>
<reference evidence="25" key="2">
    <citation type="submission" date="2016-05" db="EMBL/GenBank/DDBJ databases">
        <authorList>
            <person name="Lavstsen T."/>
            <person name="Jespersen J.S."/>
        </authorList>
    </citation>
    <scope>NUCLEOTIDE SEQUENCE</scope>
    <source>
        <strain evidence="25">NML01-0328</strain>
        <strain evidence="26">NML04-0072</strain>
    </source>
</reference>
<evidence type="ECO:0000256" key="13">
    <source>
        <dbReference type="ARBA" id="ARBA00022840"/>
    </source>
</evidence>
<keyword evidence="10 23" id="KW-0479">Metal-binding</keyword>
<accession>A0A1A9RD46</accession>
<comment type="cofactor">
    <cofactor evidence="23">
        <name>Mg(2+)</name>
        <dbReference type="ChEBI" id="CHEBI:18420"/>
    </cofactor>
    <text evidence="23">Mn(2+), Zn(2+), Cd(2+) and Co(2+) support activity to lesser extents.</text>
</comment>
<evidence type="ECO:0000256" key="10">
    <source>
        <dbReference type="ARBA" id="ARBA00022723"/>
    </source>
</evidence>
<evidence type="ECO:0000256" key="12">
    <source>
        <dbReference type="ARBA" id="ARBA00022777"/>
    </source>
</evidence>
<dbReference type="RefSeq" id="WP_064083931.1">
    <property type="nucleotide sequence ID" value="NZ_CAUTFU010000001.1"/>
</dbReference>
<comment type="function">
    <text evidence="24">Catalyzes the ATP-dependent phosphorylation of sn-l,2-diacylglycerol (DAG) to phosphatidic acid. Involved in the recycling of diacylglycerol produced as a by-product during membrane-derived oligosaccharide (MDO) biosynthesis.</text>
</comment>
<comment type="caution">
    <text evidence="24">Lacks conserved residue(s) required for the propagation of feature annotation.</text>
</comment>
<evidence type="ECO:0000256" key="11">
    <source>
        <dbReference type="ARBA" id="ARBA00022741"/>
    </source>
</evidence>
<dbReference type="GO" id="GO:0046872">
    <property type="term" value="F:metal ion binding"/>
    <property type="evidence" value="ECO:0007669"/>
    <property type="project" value="UniProtKB-KW"/>
</dbReference>
<evidence type="ECO:0000256" key="19">
    <source>
        <dbReference type="ARBA" id="ARBA00023264"/>
    </source>
</evidence>
<keyword evidence="9 24" id="KW-0812">Transmembrane</keyword>
<dbReference type="Gene3D" id="1.10.287.3610">
    <property type="match status" value="1"/>
</dbReference>
<feature type="binding site" evidence="22">
    <location>
        <position position="77"/>
    </location>
    <ligand>
        <name>ATP</name>
        <dbReference type="ChEBI" id="CHEBI:30616"/>
    </ligand>
</feature>
<feature type="binding site" evidence="22">
    <location>
        <begin position="86"/>
        <end position="88"/>
    </location>
    <ligand>
        <name>ATP</name>
        <dbReference type="ChEBI" id="CHEBI:30616"/>
    </ligand>
</feature>
<evidence type="ECO:0000256" key="15">
    <source>
        <dbReference type="ARBA" id="ARBA00022989"/>
    </source>
</evidence>
<keyword evidence="6" id="KW-0444">Lipid biosynthesis</keyword>
<feature type="binding site" evidence="23">
    <location>
        <position position="77"/>
    </location>
    <ligand>
        <name>a divalent metal cation</name>
        <dbReference type="ChEBI" id="CHEBI:60240"/>
    </ligand>
</feature>
<feature type="transmembrane region" description="Helical" evidence="24">
    <location>
        <begin position="58"/>
        <end position="80"/>
    </location>
</feature>
<dbReference type="GO" id="GO:0005524">
    <property type="term" value="F:ATP binding"/>
    <property type="evidence" value="ECO:0007669"/>
    <property type="project" value="UniProtKB-KW"/>
</dbReference>
<comment type="caution">
    <text evidence="25">The sequence shown here is derived from an EMBL/GenBank/DDBJ whole genome shotgun (WGS) entry which is preliminary data.</text>
</comment>
<comment type="subcellular location">
    <subcellularLocation>
        <location evidence="1 24">Cell inner membrane</location>
        <topology evidence="1 24">Multi-pass membrane protein</topology>
    </subcellularLocation>
</comment>
<comment type="similarity">
    <text evidence="2 24">Belongs to the bacterial diacylglycerol kinase family.</text>
</comment>
<feature type="active site" description="Proton acceptor" evidence="20">
    <location>
        <position position="70"/>
    </location>
</feature>
<evidence type="ECO:0000256" key="14">
    <source>
        <dbReference type="ARBA" id="ARBA00022842"/>
    </source>
</evidence>
<dbReference type="GO" id="GO:0004143">
    <property type="term" value="F:ATP-dependent diacylglycerol kinase activity"/>
    <property type="evidence" value="ECO:0007669"/>
    <property type="project" value="UniProtKB-EC"/>
</dbReference>
<reference evidence="27 28" key="1">
    <citation type="submission" date="2016-05" db="EMBL/GenBank/DDBJ databases">
        <title>Draft genome of Corynebacterium afermentans subsp. afermentans LCDC 88199T.</title>
        <authorList>
            <person name="Bernier A.-M."/>
            <person name="Bernard K."/>
        </authorList>
    </citation>
    <scope>NUCLEOTIDE SEQUENCE [LARGE SCALE GENOMIC DNA]</scope>
    <source>
        <strain evidence="28">NML01-0328</strain>
        <strain evidence="27">NML04-0072</strain>
    </source>
</reference>
<feature type="binding site" evidence="22">
    <location>
        <position position="10"/>
    </location>
    <ligand>
        <name>ATP</name>
        <dbReference type="ChEBI" id="CHEBI:30616"/>
    </ligand>
</feature>
<keyword evidence="15 24" id="KW-1133">Transmembrane helix</keyword>
<dbReference type="EMBL" id="LXSF01000008">
    <property type="protein sequence ID" value="OAM16048.1"/>
    <property type="molecule type" value="Genomic_DNA"/>
</dbReference>
<keyword evidence="8 24" id="KW-0808">Transferase</keyword>
<evidence type="ECO:0000256" key="6">
    <source>
        <dbReference type="ARBA" id="ARBA00022516"/>
    </source>
</evidence>
<evidence type="ECO:0000256" key="8">
    <source>
        <dbReference type="ARBA" id="ARBA00022679"/>
    </source>
</evidence>
<proteinExistence type="inferred from homology"/>
<keyword evidence="18" id="KW-0594">Phospholipid biosynthesis</keyword>
<evidence type="ECO:0000256" key="4">
    <source>
        <dbReference type="ARBA" id="ARBA00017575"/>
    </source>
</evidence>
<dbReference type="InterPro" id="IPR033718">
    <property type="entry name" value="DAGK_prok"/>
</dbReference>
<dbReference type="InterPro" id="IPR000829">
    <property type="entry name" value="DAGK"/>
</dbReference>
<evidence type="ECO:0000313" key="28">
    <source>
        <dbReference type="Proteomes" id="UP000078003"/>
    </source>
</evidence>
<protein>
    <recommendedName>
        <fullName evidence="4 24">Diacylglycerol kinase</fullName>
        <ecNumber evidence="3 24">2.7.1.107</ecNumber>
    </recommendedName>
</protein>